<evidence type="ECO:0000313" key="1">
    <source>
        <dbReference type="EMBL" id="MFC5865443.1"/>
    </source>
</evidence>
<name>A0ABW1EN21_9BACT</name>
<accession>A0ABW1EN21</accession>
<protein>
    <recommendedName>
        <fullName evidence="3">Peptidase C39-like domain-containing protein</fullName>
    </recommendedName>
</protein>
<proteinExistence type="predicted"/>
<organism evidence="1 2">
    <name type="scientific">Acidicapsa dinghuensis</name>
    <dbReference type="NCBI Taxonomy" id="2218256"/>
    <lineage>
        <taxon>Bacteria</taxon>
        <taxon>Pseudomonadati</taxon>
        <taxon>Acidobacteriota</taxon>
        <taxon>Terriglobia</taxon>
        <taxon>Terriglobales</taxon>
        <taxon>Acidobacteriaceae</taxon>
        <taxon>Acidicapsa</taxon>
    </lineage>
</organism>
<gene>
    <name evidence="1" type="ORF">ACFPT7_24270</name>
</gene>
<dbReference type="Proteomes" id="UP001596091">
    <property type="component" value="Unassembled WGS sequence"/>
</dbReference>
<evidence type="ECO:0000313" key="2">
    <source>
        <dbReference type="Proteomes" id="UP001596091"/>
    </source>
</evidence>
<dbReference type="RefSeq" id="WP_263341888.1">
    <property type="nucleotide sequence ID" value="NZ_JAGSYH010000008.1"/>
</dbReference>
<reference evidence="2" key="1">
    <citation type="journal article" date="2019" name="Int. J. Syst. Evol. Microbiol.">
        <title>The Global Catalogue of Microorganisms (GCM) 10K type strain sequencing project: providing services to taxonomists for standard genome sequencing and annotation.</title>
        <authorList>
            <consortium name="The Broad Institute Genomics Platform"/>
            <consortium name="The Broad Institute Genome Sequencing Center for Infectious Disease"/>
            <person name="Wu L."/>
            <person name="Ma J."/>
        </authorList>
    </citation>
    <scope>NUCLEOTIDE SEQUENCE [LARGE SCALE GENOMIC DNA]</scope>
    <source>
        <strain evidence="2">JCM 4087</strain>
    </source>
</reference>
<keyword evidence="2" id="KW-1185">Reference proteome</keyword>
<dbReference type="EMBL" id="JBHSPH010000020">
    <property type="protein sequence ID" value="MFC5865443.1"/>
    <property type="molecule type" value="Genomic_DNA"/>
</dbReference>
<comment type="caution">
    <text evidence="1">The sequence shown here is derived from an EMBL/GenBank/DDBJ whole genome shotgun (WGS) entry which is preliminary data.</text>
</comment>
<sequence length="195" mass="21623">MARHSYPQSQQQSCTAVAIMVTLAELGKIPDTDINKPTEMKIWGLTKRSAIQGKEEIMPHSAILYLTSEGMKTELHQNKMITSGLKQAAADDYKEYKAGLKSAQITRSGALDVTTAFKDDARVFLIVGFYESQALKTHTVLLRKDNGKIWAMNPDGGTDTEYSEAEVLNFISGQTNPVNFANRPYLSAGIAYRVW</sequence>
<evidence type="ECO:0008006" key="3">
    <source>
        <dbReference type="Google" id="ProtNLM"/>
    </source>
</evidence>